<dbReference type="EMBL" id="JACTNF010000002">
    <property type="protein sequence ID" value="MBO1073610.1"/>
    <property type="molecule type" value="Genomic_DNA"/>
</dbReference>
<comment type="caution">
    <text evidence="1">The sequence shown here is derived from an EMBL/GenBank/DDBJ whole genome shotgun (WGS) entry which is preliminary data.</text>
</comment>
<dbReference type="InterPro" id="IPR018679">
    <property type="entry name" value="DUF2161"/>
</dbReference>
<evidence type="ECO:0000313" key="1">
    <source>
        <dbReference type="EMBL" id="MBO1073610.1"/>
    </source>
</evidence>
<dbReference type="RefSeq" id="WP_207445219.1">
    <property type="nucleotide sequence ID" value="NZ_CP061091.1"/>
</dbReference>
<accession>A0ABS3K9K1</accession>
<sequence length="225" mass="24874">MPARGRAPETSLYAAVKAHLESLGYEAKGEVCGCDIVALRPGEPPFLIITELKMGLTLDLLLQGVDRLAMADEVWLAVRATRRGRDRDSRAQRLCRLLGFGLLAVDAGGRGVEVLAEPAPYRPRRNLRRRALLLREHGRRRGDPMPGGSTRQPIMTAYRQQALACALALREGPRTTRELRALEPEAGRILLRNVYGWFERVERGVYRLTASGQQAASQAAQLVAV</sequence>
<protein>
    <recommendedName>
        <fullName evidence="3">DUF2161 domain-containing phosphodiesterase</fullName>
    </recommendedName>
</protein>
<gene>
    <name evidence="1" type="ORF">IAI60_03195</name>
</gene>
<dbReference type="Pfam" id="PF09929">
    <property type="entry name" value="DUF2161"/>
    <property type="match status" value="1"/>
</dbReference>
<evidence type="ECO:0008006" key="3">
    <source>
        <dbReference type="Google" id="ProtNLM"/>
    </source>
</evidence>
<name>A0ABS3K9K1_9PROT</name>
<reference evidence="1 2" key="1">
    <citation type="submission" date="2020-09" db="EMBL/GenBank/DDBJ databases">
        <title>Roseomonas.</title>
        <authorList>
            <person name="Zhu W."/>
        </authorList>
    </citation>
    <scope>NUCLEOTIDE SEQUENCE [LARGE SCALE GENOMIC DNA]</scope>
    <source>
        <strain evidence="1 2">1311</strain>
    </source>
</reference>
<keyword evidence="2" id="KW-1185">Reference proteome</keyword>
<proteinExistence type="predicted"/>
<organism evidence="1 2">
    <name type="scientific">Roseomonas marmotae</name>
    <dbReference type="NCBI Taxonomy" id="2768161"/>
    <lineage>
        <taxon>Bacteria</taxon>
        <taxon>Pseudomonadati</taxon>
        <taxon>Pseudomonadota</taxon>
        <taxon>Alphaproteobacteria</taxon>
        <taxon>Acetobacterales</taxon>
        <taxon>Roseomonadaceae</taxon>
        <taxon>Roseomonas</taxon>
    </lineage>
</organism>
<evidence type="ECO:0000313" key="2">
    <source>
        <dbReference type="Proteomes" id="UP001518990"/>
    </source>
</evidence>
<dbReference type="Proteomes" id="UP001518990">
    <property type="component" value="Unassembled WGS sequence"/>
</dbReference>